<dbReference type="Proteomes" id="UP000007011">
    <property type="component" value="Chromosome"/>
</dbReference>
<dbReference type="HOGENOM" id="CLU_3327303_0_0_6"/>
<gene>
    <name evidence="1" type="ordered locus">EcSMS35_3166</name>
</gene>
<evidence type="ECO:0000313" key="2">
    <source>
        <dbReference type="Proteomes" id="UP000007011"/>
    </source>
</evidence>
<proteinExistence type="predicted"/>
<organism evidence="1 2">
    <name type="scientific">Escherichia coli (strain SMS-3-5 / SECEC)</name>
    <dbReference type="NCBI Taxonomy" id="439855"/>
    <lineage>
        <taxon>Bacteria</taxon>
        <taxon>Pseudomonadati</taxon>
        <taxon>Pseudomonadota</taxon>
        <taxon>Gammaproteobacteria</taxon>
        <taxon>Enterobacterales</taxon>
        <taxon>Enterobacteriaceae</taxon>
        <taxon>Escherichia</taxon>
    </lineage>
</organism>
<sequence length="38" mass="4237">MSGNIGANPQQVLLFLHVVHATSVIPPARMDWQCDYVQ</sequence>
<accession>B1LE71</accession>
<name>B1LE71_ECOSM</name>
<protein>
    <submittedName>
        <fullName evidence="1">Uncharacterized protein</fullName>
    </submittedName>
</protein>
<dbReference type="AlphaFoldDB" id="B1LE71"/>
<dbReference type="EMBL" id="CP000970">
    <property type="protein sequence ID" value="ACB15936.1"/>
    <property type="molecule type" value="Genomic_DNA"/>
</dbReference>
<dbReference type="KEGG" id="ecm:EcSMS35_3166"/>
<reference evidence="1 2" key="1">
    <citation type="journal article" date="2008" name="J. Bacteriol.">
        <title>Insights into the environmental resistance gene pool from the genome sequence of the multidrug-resistant environmental isolate Escherichia coli SMS-3-5.</title>
        <authorList>
            <person name="Fricke W.F."/>
            <person name="Wright M.S."/>
            <person name="Lindell A.H."/>
            <person name="Harkins D.M."/>
            <person name="Baker-Austin C."/>
            <person name="Ravel J."/>
            <person name="Stepanauskas R."/>
        </authorList>
    </citation>
    <scope>NUCLEOTIDE SEQUENCE [LARGE SCALE GENOMIC DNA]</scope>
    <source>
        <strain evidence="2">SMS-3-5 / SECEC</strain>
    </source>
</reference>
<evidence type="ECO:0000313" key="1">
    <source>
        <dbReference type="EMBL" id="ACB15936.1"/>
    </source>
</evidence>